<proteinExistence type="predicted"/>
<evidence type="ECO:0000313" key="2">
    <source>
        <dbReference type="EMBL" id="KAL2043379.1"/>
    </source>
</evidence>
<feature type="region of interest" description="Disordered" evidence="1">
    <location>
        <begin position="1"/>
        <end position="23"/>
    </location>
</feature>
<sequence>MALSPVTEEENSTPSRSGNGEIPDIAVENSSAARAMWCECHHRLFLCQSGYARPDILLRHSDCHHRSFDFAIARCNTTIVGNLHCIFASQRVYHSKRQQSRQSSIQLLKLE</sequence>
<accession>A0ABR4AC00</accession>
<evidence type="ECO:0008006" key="4">
    <source>
        <dbReference type="Google" id="ProtNLM"/>
    </source>
</evidence>
<gene>
    <name evidence="2" type="ORF">N7G274_003685</name>
</gene>
<organism evidence="2 3">
    <name type="scientific">Stereocaulon virgatum</name>
    <dbReference type="NCBI Taxonomy" id="373712"/>
    <lineage>
        <taxon>Eukaryota</taxon>
        <taxon>Fungi</taxon>
        <taxon>Dikarya</taxon>
        <taxon>Ascomycota</taxon>
        <taxon>Pezizomycotina</taxon>
        <taxon>Lecanoromycetes</taxon>
        <taxon>OSLEUM clade</taxon>
        <taxon>Lecanoromycetidae</taxon>
        <taxon>Lecanorales</taxon>
        <taxon>Lecanorineae</taxon>
        <taxon>Stereocaulaceae</taxon>
        <taxon>Stereocaulon</taxon>
    </lineage>
</organism>
<reference evidence="2 3" key="1">
    <citation type="submission" date="2024-09" db="EMBL/GenBank/DDBJ databases">
        <title>Rethinking Asexuality: The Enigmatic Case of Functional Sexual Genes in Lepraria (Stereocaulaceae).</title>
        <authorList>
            <person name="Doellman M."/>
            <person name="Sun Y."/>
            <person name="Barcenas-Pena A."/>
            <person name="Lumbsch H.T."/>
            <person name="Grewe F."/>
        </authorList>
    </citation>
    <scope>NUCLEOTIDE SEQUENCE [LARGE SCALE GENOMIC DNA]</scope>
    <source>
        <strain evidence="2 3">Mercado 3170</strain>
    </source>
</reference>
<protein>
    <recommendedName>
        <fullName evidence="4">C2H2-type domain-containing protein</fullName>
    </recommendedName>
</protein>
<keyword evidence="3" id="KW-1185">Reference proteome</keyword>
<evidence type="ECO:0000256" key="1">
    <source>
        <dbReference type="SAM" id="MobiDB-lite"/>
    </source>
</evidence>
<comment type="caution">
    <text evidence="2">The sequence shown here is derived from an EMBL/GenBank/DDBJ whole genome shotgun (WGS) entry which is preliminary data.</text>
</comment>
<evidence type="ECO:0000313" key="3">
    <source>
        <dbReference type="Proteomes" id="UP001590950"/>
    </source>
</evidence>
<dbReference type="Proteomes" id="UP001590950">
    <property type="component" value="Unassembled WGS sequence"/>
</dbReference>
<name>A0ABR4AC00_9LECA</name>
<dbReference type="EMBL" id="JBEFKJ010000011">
    <property type="protein sequence ID" value="KAL2043379.1"/>
    <property type="molecule type" value="Genomic_DNA"/>
</dbReference>